<dbReference type="PROSITE" id="PS50989">
    <property type="entry name" value="COA_CT_CTER"/>
    <property type="match status" value="1"/>
</dbReference>
<reference evidence="3" key="1">
    <citation type="submission" date="2023-03" db="EMBL/GenBank/DDBJ databases">
        <title>Actinoallomurus iriomotensis NBRC 103681.</title>
        <authorList>
            <person name="Ichikawa N."/>
            <person name="Sato H."/>
            <person name="Tonouchi N."/>
        </authorList>
    </citation>
    <scope>NUCLEOTIDE SEQUENCE</scope>
    <source>
        <strain evidence="3">NBRC 103681</strain>
    </source>
</reference>
<dbReference type="Gene3D" id="3.90.226.10">
    <property type="entry name" value="2-enoyl-CoA Hydratase, Chain A, domain 1"/>
    <property type="match status" value="2"/>
</dbReference>
<evidence type="ECO:0000313" key="4">
    <source>
        <dbReference type="Proteomes" id="UP001165135"/>
    </source>
</evidence>
<dbReference type="InterPro" id="IPR045190">
    <property type="entry name" value="MCCB/AccD1-like"/>
</dbReference>
<gene>
    <name evidence="3" type="primary">pccB</name>
    <name evidence="3" type="ORF">Airi01_051380</name>
</gene>
<evidence type="ECO:0000313" key="3">
    <source>
        <dbReference type="EMBL" id="GLY76871.1"/>
    </source>
</evidence>
<protein>
    <submittedName>
        <fullName evidence="3">Propionyl-CoA carboxylase</fullName>
    </submittedName>
</protein>
<dbReference type="GO" id="GO:1905202">
    <property type="term" value="C:methylcrotonoyl-CoA carboxylase complex"/>
    <property type="evidence" value="ECO:0007669"/>
    <property type="project" value="TreeGrafter"/>
</dbReference>
<dbReference type="Pfam" id="PF01039">
    <property type="entry name" value="Carboxyl_trans"/>
    <property type="match status" value="1"/>
</dbReference>
<comment type="caution">
    <text evidence="3">The sequence shown here is derived from an EMBL/GenBank/DDBJ whole genome shotgun (WGS) entry which is preliminary data.</text>
</comment>
<dbReference type="SUPFAM" id="SSF52096">
    <property type="entry name" value="ClpP/crotonase"/>
    <property type="match status" value="2"/>
</dbReference>
<feature type="domain" description="CoA carboxyltransferase C-terminal" evidence="2">
    <location>
        <begin position="260"/>
        <end position="496"/>
    </location>
</feature>
<dbReference type="PROSITE" id="PS50980">
    <property type="entry name" value="COA_CT_NTER"/>
    <property type="match status" value="1"/>
</dbReference>
<dbReference type="InterPro" id="IPR011762">
    <property type="entry name" value="COA_CT_N"/>
</dbReference>
<dbReference type="InterPro" id="IPR011763">
    <property type="entry name" value="COA_CT_C"/>
</dbReference>
<name>A0A9W6RIT5_9ACTN</name>
<organism evidence="3 4">
    <name type="scientific">Actinoallomurus iriomotensis</name>
    <dbReference type="NCBI Taxonomy" id="478107"/>
    <lineage>
        <taxon>Bacteria</taxon>
        <taxon>Bacillati</taxon>
        <taxon>Actinomycetota</taxon>
        <taxon>Actinomycetes</taxon>
        <taxon>Streptosporangiales</taxon>
        <taxon>Thermomonosporaceae</taxon>
        <taxon>Actinoallomurus</taxon>
    </lineage>
</organism>
<dbReference type="Proteomes" id="UP001165135">
    <property type="component" value="Unassembled WGS sequence"/>
</dbReference>
<dbReference type="PANTHER" id="PTHR22855:SF13">
    <property type="entry name" value="METHYLCROTONOYL-COA CARBOXYLASE BETA CHAIN, MITOCHONDRIAL"/>
    <property type="match status" value="1"/>
</dbReference>
<accession>A0A9W6RIT5</accession>
<dbReference type="AlphaFoldDB" id="A0A9W6RIT5"/>
<dbReference type="EMBL" id="BSTJ01000006">
    <property type="protein sequence ID" value="GLY76871.1"/>
    <property type="molecule type" value="Genomic_DNA"/>
</dbReference>
<proteinExistence type="predicted"/>
<dbReference type="GO" id="GO:0004485">
    <property type="term" value="F:methylcrotonoyl-CoA carboxylase activity"/>
    <property type="evidence" value="ECO:0007669"/>
    <property type="project" value="TreeGrafter"/>
</dbReference>
<dbReference type="PANTHER" id="PTHR22855">
    <property type="entry name" value="ACETYL, PROPIONYL, PYRUVATE, AND GLUTACONYL CARBOXYLASE-RELATED"/>
    <property type="match status" value="1"/>
</dbReference>
<sequence length="514" mass="55576">MQPSQDEPGHPHLAELREKVEHGGAPKYHDANAAKGKLFARERIRLLVDAGSFVEDGLYANALAGDLPADGVVTGTATIGGRPVALMANDSTVKAGSWGARTVEKIVRIIERAYKTRVPMIYLVDSAGARITDQVEMFPGRRGAGKIFHTQVRASGSIPQVCALFGPSAAGGAYIPAFCDFVAMVDGNASMYLGSPRMVEMVVREQTTLEEMGGAKMHCSVSGCGHFLAKDEPQALEAVRGFLSYLPSHWEQEPPAAEARDPKPVDLRKLVPASERVAFDMRRYVRGLLDEDSFFEIHSLWAKELVVGFGRLDGKVVGVVANNPMFKGGVLFVDSADKATRFIQLCDAFNVPLLFLSDVPGFMVGTAVERQGIIRHGAKMITAVSEATVPKICVVVRKAYGAGLYAMAGPGFDPDATIALPTAKIAVMGAEAAVNAVYYNKIMAIEDAREREAYVEKLRAEYEEDIDIVRLAGELVVDAIVEPEDLRQEIAARLAAAHGKDRSFSHRRHGVTPV</sequence>
<dbReference type="InterPro" id="IPR034733">
    <property type="entry name" value="AcCoA_carboxyl_beta"/>
</dbReference>
<feature type="domain" description="CoA carboxyltransferase N-terminal" evidence="1">
    <location>
        <begin position="6"/>
        <end position="258"/>
    </location>
</feature>
<evidence type="ECO:0000259" key="1">
    <source>
        <dbReference type="PROSITE" id="PS50980"/>
    </source>
</evidence>
<dbReference type="GO" id="GO:0006552">
    <property type="term" value="P:L-leucine catabolic process"/>
    <property type="evidence" value="ECO:0007669"/>
    <property type="project" value="TreeGrafter"/>
</dbReference>
<dbReference type="InterPro" id="IPR029045">
    <property type="entry name" value="ClpP/crotonase-like_dom_sf"/>
</dbReference>
<evidence type="ECO:0000259" key="2">
    <source>
        <dbReference type="PROSITE" id="PS50989"/>
    </source>
</evidence>